<protein>
    <recommendedName>
        <fullName evidence="5">Transmembrane protein</fullName>
    </recommendedName>
</protein>
<keyword evidence="2" id="KW-0812">Transmembrane</keyword>
<accession>A0A2A9M7R1</accession>
<organism evidence="3 4">
    <name type="scientific">Besnoitia besnoiti</name>
    <name type="common">Apicomplexan protozoan</name>
    <dbReference type="NCBI Taxonomy" id="94643"/>
    <lineage>
        <taxon>Eukaryota</taxon>
        <taxon>Sar</taxon>
        <taxon>Alveolata</taxon>
        <taxon>Apicomplexa</taxon>
        <taxon>Conoidasida</taxon>
        <taxon>Coccidia</taxon>
        <taxon>Eucoccidiorida</taxon>
        <taxon>Eimeriorina</taxon>
        <taxon>Sarcocystidae</taxon>
        <taxon>Besnoitia</taxon>
    </lineage>
</organism>
<feature type="transmembrane region" description="Helical" evidence="2">
    <location>
        <begin position="32"/>
        <end position="52"/>
    </location>
</feature>
<dbReference type="KEGG" id="bbes:BESB_024280"/>
<keyword evidence="2" id="KW-0472">Membrane</keyword>
<evidence type="ECO:0008006" key="5">
    <source>
        <dbReference type="Google" id="ProtNLM"/>
    </source>
</evidence>
<feature type="transmembrane region" description="Helical" evidence="2">
    <location>
        <begin position="88"/>
        <end position="114"/>
    </location>
</feature>
<evidence type="ECO:0000256" key="2">
    <source>
        <dbReference type="SAM" id="Phobius"/>
    </source>
</evidence>
<dbReference type="EMBL" id="NWUJ01000013">
    <property type="protein sequence ID" value="PFH31936.1"/>
    <property type="molecule type" value="Genomic_DNA"/>
</dbReference>
<evidence type="ECO:0000256" key="1">
    <source>
        <dbReference type="SAM" id="MobiDB-lite"/>
    </source>
</evidence>
<feature type="transmembrane region" description="Helical" evidence="2">
    <location>
        <begin position="323"/>
        <end position="347"/>
    </location>
</feature>
<feature type="transmembrane region" description="Helical" evidence="2">
    <location>
        <begin position="235"/>
        <end position="256"/>
    </location>
</feature>
<dbReference type="GeneID" id="40307488"/>
<feature type="transmembrane region" description="Helical" evidence="2">
    <location>
        <begin position="268"/>
        <end position="289"/>
    </location>
</feature>
<dbReference type="RefSeq" id="XP_029215945.1">
    <property type="nucleotide sequence ID" value="XM_029361130.1"/>
</dbReference>
<dbReference type="AlphaFoldDB" id="A0A2A9M7R1"/>
<keyword evidence="2" id="KW-1133">Transmembrane helix</keyword>
<keyword evidence="4" id="KW-1185">Reference proteome</keyword>
<reference evidence="3 4" key="1">
    <citation type="submission" date="2017-09" db="EMBL/GenBank/DDBJ databases">
        <title>Genome sequencing of Besnoitia besnoiti strain Bb-Ger1.</title>
        <authorList>
            <person name="Schares G."/>
            <person name="Venepally P."/>
            <person name="Lorenzi H.A."/>
        </authorList>
    </citation>
    <scope>NUCLEOTIDE SEQUENCE [LARGE SCALE GENOMIC DNA]</scope>
    <source>
        <strain evidence="3 4">Bb-Ger1</strain>
    </source>
</reference>
<feature type="transmembrane region" description="Helical" evidence="2">
    <location>
        <begin position="58"/>
        <end position="76"/>
    </location>
</feature>
<name>A0A2A9M7R1_BESBE</name>
<proteinExistence type="predicted"/>
<sequence>MTKQEIRGPAAKAKEDDDEPEPFCTGQCTAECLIVFFVYALVVFGCTLLTTFGMWSMTVTATVPAGVLFSFFLYIFGRKVSPQQLAYVALSTLALALPLSMALPVVRSAWTMAIRLLDFASFRPNKPWFVRPGYPLWSFVDTFVLEAMLQELVKAAVIYKVFTRKLVQRPGDFVAYSVVASSVVAVVDVGMQALKVASSLRSMPKFVMVSGNAGSGQAPHGLPDHQAGVLWSFTLYYAGFIIPMQMATGIILASMMACRELLHQKLSFIKVISWPILLHGTPIFASQILRHISHNEAFRVLHGADPASLSTQELSRLGAFTALLQFIVCIVMAMGISAAFTLSRFLYLKVARMLPPHSLPTSSAQEKAGFLFTWNDVFQRDDCSP</sequence>
<evidence type="ECO:0000313" key="3">
    <source>
        <dbReference type="EMBL" id="PFH31936.1"/>
    </source>
</evidence>
<comment type="caution">
    <text evidence="3">The sequence shown here is derived from an EMBL/GenBank/DDBJ whole genome shotgun (WGS) entry which is preliminary data.</text>
</comment>
<dbReference type="Proteomes" id="UP000224006">
    <property type="component" value="Chromosome XII"/>
</dbReference>
<feature type="region of interest" description="Disordered" evidence="1">
    <location>
        <begin position="1"/>
        <end position="22"/>
    </location>
</feature>
<gene>
    <name evidence="3" type="ORF">BESB_024280</name>
</gene>
<dbReference type="OrthoDB" id="329609at2759"/>
<evidence type="ECO:0000313" key="4">
    <source>
        <dbReference type="Proteomes" id="UP000224006"/>
    </source>
</evidence>
<dbReference type="VEuPathDB" id="ToxoDB:BESB_024280"/>